<comment type="caution">
    <text evidence="2">The sequence shown here is derived from an EMBL/GenBank/DDBJ whole genome shotgun (WGS) entry which is preliminary data.</text>
</comment>
<dbReference type="Proteomes" id="UP000655094">
    <property type="component" value="Unassembled WGS sequence"/>
</dbReference>
<evidence type="ECO:0000313" key="3">
    <source>
        <dbReference type="Proteomes" id="UP000655094"/>
    </source>
</evidence>
<gene>
    <name evidence="2" type="ORF">KPZU09_03960</name>
</gene>
<evidence type="ECO:0000313" key="2">
    <source>
        <dbReference type="EMBL" id="GHK50660.1"/>
    </source>
</evidence>
<dbReference type="EMBL" id="BNFF01000001">
    <property type="protein sequence ID" value="GHK50660.1"/>
    <property type="molecule type" value="Genomic_DNA"/>
</dbReference>
<reference evidence="2" key="1">
    <citation type="submission" date="2020-10" db="EMBL/GenBank/DDBJ databases">
        <title>Genome Sequence of ESBL Producing Zambian Clinical Strains.</title>
        <authorList>
            <person name="Shawa M."/>
            <person name="Furuta Y."/>
            <person name="Simbotwe M."/>
            <person name="Mulenga E."/>
            <person name="Mubanga M."/>
            <person name="Mulenga G."/>
            <person name="Kaile C."/>
            <person name="Zorigt T."/>
            <person name="Hang'ombe B."/>
            <person name="Higashi H."/>
        </authorList>
    </citation>
    <scope>NUCLEOTIDE SEQUENCE</scope>
    <source>
        <strain evidence="2">Zam_UTH_09</strain>
    </source>
</reference>
<accession>A0A919HM26</accession>
<feature type="compositionally biased region" description="Basic and acidic residues" evidence="1">
    <location>
        <begin position="30"/>
        <end position="40"/>
    </location>
</feature>
<sequence>MEHRRTVAPVGTHATATRAASGKGAFPFRSGDRLPSRGEPDNAVSVPARELNIDAVSGRCAPAWCKNANMINSGDYFVAVM</sequence>
<dbReference type="AlphaFoldDB" id="A0A919HM26"/>
<name>A0A919HM26_KLEPN</name>
<organism evidence="2 3">
    <name type="scientific">Klebsiella pneumoniae</name>
    <dbReference type="NCBI Taxonomy" id="573"/>
    <lineage>
        <taxon>Bacteria</taxon>
        <taxon>Pseudomonadati</taxon>
        <taxon>Pseudomonadota</taxon>
        <taxon>Gammaproteobacteria</taxon>
        <taxon>Enterobacterales</taxon>
        <taxon>Enterobacteriaceae</taxon>
        <taxon>Klebsiella/Raoultella group</taxon>
        <taxon>Klebsiella</taxon>
        <taxon>Klebsiella pneumoniae complex</taxon>
    </lineage>
</organism>
<evidence type="ECO:0000256" key="1">
    <source>
        <dbReference type="SAM" id="MobiDB-lite"/>
    </source>
</evidence>
<proteinExistence type="predicted"/>
<feature type="region of interest" description="Disordered" evidence="1">
    <location>
        <begin position="1"/>
        <end position="45"/>
    </location>
</feature>
<protein>
    <submittedName>
        <fullName evidence="2">Uncharacterized protein</fullName>
    </submittedName>
</protein>